<reference evidence="2" key="1">
    <citation type="journal article" date="2020" name="mSystems">
        <title>Genome- and Community-Level Interaction Insights into Carbon Utilization and Element Cycling Functions of Hydrothermarchaeota in Hydrothermal Sediment.</title>
        <authorList>
            <person name="Zhou Z."/>
            <person name="Liu Y."/>
            <person name="Xu W."/>
            <person name="Pan J."/>
            <person name="Luo Z.H."/>
            <person name="Li M."/>
        </authorList>
    </citation>
    <scope>NUCLEOTIDE SEQUENCE [LARGE SCALE GENOMIC DNA]</scope>
    <source>
        <strain evidence="2">SpSt-125</strain>
    </source>
</reference>
<feature type="coiled-coil region" evidence="1">
    <location>
        <begin position="55"/>
        <end position="82"/>
    </location>
</feature>
<accession>A0A7J2U1E7</accession>
<comment type="caution">
    <text evidence="2">The sequence shown here is derived from an EMBL/GenBank/DDBJ whole genome shotgun (WGS) entry which is preliminary data.</text>
</comment>
<keyword evidence="1" id="KW-0175">Coiled coil</keyword>
<dbReference type="AlphaFoldDB" id="A0A7J2U1E7"/>
<proteinExistence type="predicted"/>
<evidence type="ECO:0000313" key="2">
    <source>
        <dbReference type="EMBL" id="HEM66594.1"/>
    </source>
</evidence>
<organism evidence="2">
    <name type="scientific">Ignisphaera aggregans</name>
    <dbReference type="NCBI Taxonomy" id="334771"/>
    <lineage>
        <taxon>Archaea</taxon>
        <taxon>Thermoproteota</taxon>
        <taxon>Thermoprotei</taxon>
        <taxon>Desulfurococcales</taxon>
        <taxon>Desulfurococcaceae</taxon>
        <taxon>Ignisphaera</taxon>
    </lineage>
</organism>
<protein>
    <submittedName>
        <fullName evidence="2">Uncharacterized protein</fullName>
    </submittedName>
</protein>
<gene>
    <name evidence="2" type="ORF">ENO26_03335</name>
</gene>
<evidence type="ECO:0000256" key="1">
    <source>
        <dbReference type="SAM" id="Coils"/>
    </source>
</evidence>
<name>A0A7J2U1E7_9CREN</name>
<dbReference type="EMBL" id="DSEU01000021">
    <property type="protein sequence ID" value="HEM66594.1"/>
    <property type="molecule type" value="Genomic_DNA"/>
</dbReference>
<sequence length="84" mass="9805">MPTKSIRCIVCNRIFFEGQGIKLVLGGRELHFHSKSCALKFFKNMVLYLDQKDLEKAVASTVKEFEQRIKELEEKSKKNIESIR</sequence>